<dbReference type="InterPro" id="IPR000700">
    <property type="entry name" value="PAS-assoc_C"/>
</dbReference>
<name>A0A915TYC0_9BACT</name>
<dbReference type="SUPFAM" id="SSF55781">
    <property type="entry name" value="GAF domain-like"/>
    <property type="match status" value="1"/>
</dbReference>
<feature type="domain" description="PAC" evidence="6">
    <location>
        <begin position="508"/>
        <end position="558"/>
    </location>
</feature>
<dbReference type="SMART" id="SM00388">
    <property type="entry name" value="HisKA"/>
    <property type="match status" value="1"/>
</dbReference>
<evidence type="ECO:0000259" key="6">
    <source>
        <dbReference type="PROSITE" id="PS50113"/>
    </source>
</evidence>
<dbReference type="InterPro" id="IPR003018">
    <property type="entry name" value="GAF"/>
</dbReference>
<dbReference type="PROSITE" id="PS50109">
    <property type="entry name" value="HIS_KIN"/>
    <property type="match status" value="1"/>
</dbReference>
<dbReference type="SMART" id="SM00387">
    <property type="entry name" value="HATPase_c"/>
    <property type="match status" value="1"/>
</dbReference>
<dbReference type="GO" id="GO:0000155">
    <property type="term" value="F:phosphorelay sensor kinase activity"/>
    <property type="evidence" value="ECO:0007669"/>
    <property type="project" value="InterPro"/>
</dbReference>
<feature type="domain" description="PAS" evidence="5">
    <location>
        <begin position="436"/>
        <end position="480"/>
    </location>
</feature>
<evidence type="ECO:0000256" key="3">
    <source>
        <dbReference type="ARBA" id="ARBA00022553"/>
    </source>
</evidence>
<dbReference type="Pfam" id="PF13185">
    <property type="entry name" value="GAF_2"/>
    <property type="match status" value="1"/>
</dbReference>
<feature type="domain" description="PAC" evidence="6">
    <location>
        <begin position="213"/>
        <end position="265"/>
    </location>
</feature>
<dbReference type="SMART" id="SM00065">
    <property type="entry name" value="GAF"/>
    <property type="match status" value="1"/>
</dbReference>
<comment type="catalytic activity">
    <reaction evidence="1">
        <text>ATP + protein L-histidine = ADP + protein N-phospho-L-histidine.</text>
        <dbReference type="EC" id="2.7.13.3"/>
    </reaction>
</comment>
<gene>
    <name evidence="7" type="ORF">GF1_06040</name>
</gene>
<dbReference type="GO" id="GO:0005524">
    <property type="term" value="F:ATP binding"/>
    <property type="evidence" value="ECO:0007669"/>
    <property type="project" value="UniProtKB-KW"/>
</dbReference>
<feature type="domain" description="Histidine kinase" evidence="4">
    <location>
        <begin position="694"/>
        <end position="938"/>
    </location>
</feature>
<organism evidence="7 8">
    <name type="scientific">Desulfolithobacter dissulfuricans</name>
    <dbReference type="NCBI Taxonomy" id="2795293"/>
    <lineage>
        <taxon>Bacteria</taxon>
        <taxon>Pseudomonadati</taxon>
        <taxon>Thermodesulfobacteriota</taxon>
        <taxon>Desulfobulbia</taxon>
        <taxon>Desulfobulbales</taxon>
        <taxon>Desulfobulbaceae</taxon>
        <taxon>Desulfolithobacter</taxon>
    </lineage>
</organism>
<evidence type="ECO:0000256" key="2">
    <source>
        <dbReference type="ARBA" id="ARBA00012438"/>
    </source>
</evidence>
<sequence>MTMPEYAILQSIAVPILIIDTDHTILFANQAFLELCTGAGQMDIIGSKCFQISHNCPFPCQDTCDDTIPCVHARVFSTGEPICVVHEHILPNGNKLILQITASPLKDNHGKITRIIQVLQDITEREKLTAELARQTNELENILNNAPVSISYLDRDMRVQRINPAMERLTNISIARARGRHCYDLWGQYANDETRTGRERICDPCQIRNVLRDGRKCCFERQIESGRIIRITTVPVRDNKQQIIGAMEIGQDVTELRQAEESLRQEVDINSRLAKLAQSLIQSHSLEKIARMVLRSAQELTCSPIGFVGYIDQDSGHLVCPTFSGDVWKKCRIPGRSAVFDKFSGLWGWVLKKGEPIITNNPAEDPRSTGIPYGHLPITRFLAAPSRIDNTVTGLIAVANSNRDYTEKNLHVLERMASLFALALQRRRDEDKIRASEARFSNLFNNLGDAAFVVGENGRFLDVNDEAVRRLGYSRKELLSMGPAALQRPDGTDLARVCWRRTMEFGSSTCEIVQVSRSGELFPSEVKATRIELNGRPAMLALVRDISERKKSEEQLRRAKEDWERTFDAIDDIITIQDTDMRIIRANRATGLALGTDLHALAGRYCYELFTSEGEVCADCPIHIIVKSRKPHTRVLKHEKLQRTYQVSLHPVLDDQDNIVQFVHIAKDITDQQKAQDHLLQSEKMATIAGLAAGVAHEINTPLSAILQSIQVIQQGLSPGQKSNREKAARHGIDLDKVQDYFKSQEIDFFLNGIQASASNAAKIITNLLEFSRPQKGEISMVHLNELMDSALELARADYDLKKKYDILNVTIRREYDPDLPPVPCVAMEIEQVLLNIIKNAVQALGGQTRENPRIILRTARTGSAVRVEVEDNGPGMDEKIRGHVFDPFFTTKEVGAGTGLGLYVAYTIICEKHQGKISVESEPGKGARFIIELPLQPFSK</sequence>
<protein>
    <recommendedName>
        <fullName evidence="2">histidine kinase</fullName>
        <ecNumber evidence="2">2.7.13.3</ecNumber>
    </recommendedName>
</protein>
<accession>A0A915TYC0</accession>
<dbReference type="InterPro" id="IPR036890">
    <property type="entry name" value="HATPase_C_sf"/>
</dbReference>
<dbReference type="EC" id="2.7.13.3" evidence="2"/>
<dbReference type="Gene3D" id="3.30.450.20">
    <property type="entry name" value="PAS domain"/>
    <property type="match status" value="4"/>
</dbReference>
<evidence type="ECO:0000313" key="8">
    <source>
        <dbReference type="Proteomes" id="UP001063350"/>
    </source>
</evidence>
<dbReference type="CDD" id="cd00130">
    <property type="entry name" value="PAS"/>
    <property type="match status" value="4"/>
</dbReference>
<dbReference type="Pfam" id="PF02518">
    <property type="entry name" value="HATPase_c"/>
    <property type="match status" value="1"/>
</dbReference>
<dbReference type="PROSITE" id="PS50112">
    <property type="entry name" value="PAS"/>
    <property type="match status" value="1"/>
</dbReference>
<dbReference type="InterPro" id="IPR004358">
    <property type="entry name" value="Sig_transdc_His_kin-like_C"/>
</dbReference>
<proteinExistence type="predicted"/>
<evidence type="ECO:0000259" key="4">
    <source>
        <dbReference type="PROSITE" id="PS50109"/>
    </source>
</evidence>
<dbReference type="InterPro" id="IPR001610">
    <property type="entry name" value="PAC"/>
</dbReference>
<dbReference type="Pfam" id="PF13426">
    <property type="entry name" value="PAS_9"/>
    <property type="match status" value="1"/>
</dbReference>
<dbReference type="InterPro" id="IPR013656">
    <property type="entry name" value="PAS_4"/>
</dbReference>
<evidence type="ECO:0000313" key="7">
    <source>
        <dbReference type="EMBL" id="BCO08228.1"/>
    </source>
</evidence>
<dbReference type="SUPFAM" id="SSF47384">
    <property type="entry name" value="Homodimeric domain of signal transducing histidine kinase"/>
    <property type="match status" value="1"/>
</dbReference>
<evidence type="ECO:0000259" key="5">
    <source>
        <dbReference type="PROSITE" id="PS50112"/>
    </source>
</evidence>
<dbReference type="InterPro" id="IPR029016">
    <property type="entry name" value="GAF-like_dom_sf"/>
</dbReference>
<dbReference type="PRINTS" id="PR00344">
    <property type="entry name" value="BCTRLSENSOR"/>
</dbReference>
<dbReference type="Proteomes" id="UP001063350">
    <property type="component" value="Chromosome"/>
</dbReference>
<dbReference type="PANTHER" id="PTHR43065:SF42">
    <property type="entry name" value="TWO-COMPONENT SENSOR PPRA"/>
    <property type="match status" value="1"/>
</dbReference>
<evidence type="ECO:0000256" key="1">
    <source>
        <dbReference type="ARBA" id="ARBA00000085"/>
    </source>
</evidence>
<dbReference type="NCBIfam" id="TIGR00229">
    <property type="entry name" value="sensory_box"/>
    <property type="match status" value="4"/>
</dbReference>
<dbReference type="InterPro" id="IPR036097">
    <property type="entry name" value="HisK_dim/P_sf"/>
</dbReference>
<reference evidence="7" key="1">
    <citation type="submission" date="2020-12" db="EMBL/GenBank/DDBJ databases">
        <title>Desulfobium dissulfuricans gen. nov., sp. nov., a novel mesophilic, sulfate-reducing bacterium isolated from a deep-sea hydrothermal vent.</title>
        <authorList>
            <person name="Hashimoto Y."/>
            <person name="Tame A."/>
            <person name="Sawayama S."/>
            <person name="Miyazaki J."/>
            <person name="Takai K."/>
            <person name="Nakagawa S."/>
        </authorList>
    </citation>
    <scope>NUCLEOTIDE SEQUENCE</scope>
    <source>
        <strain evidence="7">GF1</strain>
    </source>
</reference>
<dbReference type="InterPro" id="IPR003661">
    <property type="entry name" value="HisK_dim/P_dom"/>
</dbReference>
<dbReference type="SUPFAM" id="SSF55874">
    <property type="entry name" value="ATPase domain of HSP90 chaperone/DNA topoisomerase II/histidine kinase"/>
    <property type="match status" value="1"/>
</dbReference>
<dbReference type="CDD" id="cd00082">
    <property type="entry name" value="HisKA"/>
    <property type="match status" value="1"/>
</dbReference>
<dbReference type="SUPFAM" id="SSF55785">
    <property type="entry name" value="PYP-like sensor domain (PAS domain)"/>
    <property type="match status" value="4"/>
</dbReference>
<dbReference type="Gene3D" id="1.10.287.130">
    <property type="match status" value="1"/>
</dbReference>
<dbReference type="EMBL" id="AP024233">
    <property type="protein sequence ID" value="BCO08228.1"/>
    <property type="molecule type" value="Genomic_DNA"/>
</dbReference>
<dbReference type="KEGG" id="ddu:GF1_06040"/>
<dbReference type="AlphaFoldDB" id="A0A915TYC0"/>
<dbReference type="InterPro" id="IPR003594">
    <property type="entry name" value="HATPase_dom"/>
</dbReference>
<dbReference type="InterPro" id="IPR035965">
    <property type="entry name" value="PAS-like_dom_sf"/>
</dbReference>
<dbReference type="SMART" id="SM00091">
    <property type="entry name" value="PAS"/>
    <property type="match status" value="4"/>
</dbReference>
<dbReference type="InterPro" id="IPR000014">
    <property type="entry name" value="PAS"/>
</dbReference>
<dbReference type="PROSITE" id="PS50113">
    <property type="entry name" value="PAC"/>
    <property type="match status" value="4"/>
</dbReference>
<dbReference type="PANTHER" id="PTHR43065">
    <property type="entry name" value="SENSOR HISTIDINE KINASE"/>
    <property type="match status" value="1"/>
</dbReference>
<feature type="domain" description="PAC" evidence="6">
    <location>
        <begin position="629"/>
        <end position="681"/>
    </location>
</feature>
<dbReference type="InterPro" id="IPR005467">
    <property type="entry name" value="His_kinase_dom"/>
</dbReference>
<dbReference type="Pfam" id="PF08448">
    <property type="entry name" value="PAS_4"/>
    <property type="match status" value="3"/>
</dbReference>
<dbReference type="Gene3D" id="3.30.565.10">
    <property type="entry name" value="Histidine kinase-like ATPase, C-terminal domain"/>
    <property type="match status" value="1"/>
</dbReference>
<keyword evidence="8" id="KW-1185">Reference proteome</keyword>
<dbReference type="Pfam" id="PF00512">
    <property type="entry name" value="HisKA"/>
    <property type="match status" value="1"/>
</dbReference>
<dbReference type="SMART" id="SM00086">
    <property type="entry name" value="PAC"/>
    <property type="match status" value="4"/>
</dbReference>
<feature type="domain" description="PAC" evidence="6">
    <location>
        <begin position="78"/>
        <end position="134"/>
    </location>
</feature>
<dbReference type="Gene3D" id="3.30.450.40">
    <property type="match status" value="1"/>
</dbReference>
<keyword evidence="3" id="KW-0597">Phosphoprotein</keyword>